<feature type="binding site" evidence="8">
    <location>
        <position position="8"/>
    </location>
    <ligand>
        <name>Mg(2+)</name>
        <dbReference type="ChEBI" id="CHEBI:18420"/>
        <note>catalytic</note>
    </ligand>
</feature>
<dbReference type="GO" id="GO:0043571">
    <property type="term" value="P:maintenance of CRISPR repeat elements"/>
    <property type="evidence" value="ECO:0007669"/>
    <property type="project" value="UniProtKB-UniRule"/>
</dbReference>
<evidence type="ECO:0000256" key="8">
    <source>
        <dbReference type="HAMAP-Rule" id="MF_01471"/>
    </source>
</evidence>
<dbReference type="InterPro" id="IPR021127">
    <property type="entry name" value="CRISPR_associated_Cas2"/>
</dbReference>
<protein>
    <recommendedName>
        <fullName evidence="8">CRISPR-associated endoribonuclease Cas2</fullName>
        <ecNumber evidence="8">3.1.-.-</ecNumber>
    </recommendedName>
</protein>
<dbReference type="OrthoDB" id="75992at2157"/>
<dbReference type="PATRIC" id="fig|230361.4.peg.1220"/>
<evidence type="ECO:0000256" key="1">
    <source>
        <dbReference type="ARBA" id="ARBA00001946"/>
    </source>
</evidence>
<reference evidence="9 10" key="1">
    <citation type="submission" date="2015-04" db="EMBL/GenBank/DDBJ databases">
        <title>The complete genome sequence of the rumen methanogen Methanobrevibacter millerae SM9.</title>
        <authorList>
            <person name="Leahy S.C."/>
            <person name="Kelly W.J."/>
            <person name="Pacheco D.M."/>
            <person name="Li D."/>
            <person name="Altermann E."/>
            <person name="Attwood G.T."/>
        </authorList>
    </citation>
    <scope>NUCLEOTIDE SEQUENCE [LARGE SCALE GENOMIC DNA]</scope>
    <source>
        <strain evidence="9 10">SM9</strain>
    </source>
</reference>
<dbReference type="GO" id="GO:0046872">
    <property type="term" value="F:metal ion binding"/>
    <property type="evidence" value="ECO:0007669"/>
    <property type="project" value="UniProtKB-UniRule"/>
</dbReference>
<proteinExistence type="inferred from homology"/>
<dbReference type="NCBIfam" id="TIGR01573">
    <property type="entry name" value="cas2"/>
    <property type="match status" value="1"/>
</dbReference>
<keyword evidence="3 8" id="KW-0479">Metal-binding</keyword>
<organism evidence="9 10">
    <name type="scientific">Methanobrevibacter millerae</name>
    <dbReference type="NCBI Taxonomy" id="230361"/>
    <lineage>
        <taxon>Archaea</taxon>
        <taxon>Methanobacteriati</taxon>
        <taxon>Methanobacteriota</taxon>
        <taxon>Methanomada group</taxon>
        <taxon>Methanobacteria</taxon>
        <taxon>Methanobacteriales</taxon>
        <taxon>Methanobacteriaceae</taxon>
        <taxon>Methanobrevibacter</taxon>
    </lineage>
</organism>
<gene>
    <name evidence="8" type="primary">cas2</name>
    <name evidence="9" type="ORF">sm9_1180</name>
</gene>
<keyword evidence="7 8" id="KW-0051">Antiviral defense</keyword>
<dbReference type="AlphaFoldDB" id="A0A0U2TSW4"/>
<dbReference type="GeneID" id="26736140"/>
<comment type="subunit">
    <text evidence="8">Homodimer, forms a heterotetramer with a Cas1 homodimer.</text>
</comment>
<evidence type="ECO:0000313" key="9">
    <source>
        <dbReference type="EMBL" id="ALT68963.1"/>
    </source>
</evidence>
<comment type="similarity">
    <text evidence="8">Belongs to the CRISPR-associated endoribonuclease Cas2 protein family.</text>
</comment>
<evidence type="ECO:0000313" key="10">
    <source>
        <dbReference type="Proteomes" id="UP000067738"/>
    </source>
</evidence>
<keyword evidence="6 8" id="KW-0460">Magnesium</keyword>
<keyword evidence="4 8" id="KW-0255">Endonuclease</keyword>
<dbReference type="KEGG" id="mmil:sm9_1180"/>
<dbReference type="EC" id="3.1.-.-" evidence="8"/>
<evidence type="ECO:0000256" key="6">
    <source>
        <dbReference type="ARBA" id="ARBA00022842"/>
    </source>
</evidence>
<dbReference type="CDD" id="cd09725">
    <property type="entry name" value="Cas2_I_II_III"/>
    <property type="match status" value="1"/>
</dbReference>
<dbReference type="Gene3D" id="3.30.70.240">
    <property type="match status" value="1"/>
</dbReference>
<dbReference type="GO" id="GO:0016787">
    <property type="term" value="F:hydrolase activity"/>
    <property type="evidence" value="ECO:0007669"/>
    <property type="project" value="UniProtKB-KW"/>
</dbReference>
<dbReference type="GO" id="GO:0051607">
    <property type="term" value="P:defense response to virus"/>
    <property type="evidence" value="ECO:0007669"/>
    <property type="project" value="UniProtKB-UniRule"/>
</dbReference>
<comment type="function">
    <text evidence="8">CRISPR (clustered regularly interspaced short palindromic repeat), is an adaptive immune system that provides protection against mobile genetic elements (viruses, transposable elements and conjugative plasmids). CRISPR clusters contain sequences complementary to antecedent mobile elements and target invading nucleic acids. CRISPR clusters are transcribed and processed into CRISPR RNA (crRNA). Functions as a ssRNA-specific endoribonuclease. Involved in the integration of spacer DNA into the CRISPR cassette.</text>
</comment>
<sequence>MLTIVTYDISDNTTRSYFIKKLQSYGLYRIQKSVFAGNLSPKDRLDLAEETASFLSSDKDSIIIFPLCKSCKESILYDGEVYIPESDLKYRFL</sequence>
<evidence type="ECO:0000256" key="2">
    <source>
        <dbReference type="ARBA" id="ARBA00022722"/>
    </source>
</evidence>
<dbReference type="InterPro" id="IPR019199">
    <property type="entry name" value="Virulence_VapD/CRISPR_Cas2"/>
</dbReference>
<keyword evidence="10" id="KW-1185">Reference proteome</keyword>
<accession>A0A0U2TSW4</accession>
<dbReference type="EMBL" id="CP011266">
    <property type="protein sequence ID" value="ALT68963.1"/>
    <property type="molecule type" value="Genomic_DNA"/>
</dbReference>
<dbReference type="RefSeq" id="WP_058739237.1">
    <property type="nucleotide sequence ID" value="NZ_CP011266.1"/>
</dbReference>
<dbReference type="Proteomes" id="UP000067738">
    <property type="component" value="Chromosome"/>
</dbReference>
<evidence type="ECO:0000256" key="3">
    <source>
        <dbReference type="ARBA" id="ARBA00022723"/>
    </source>
</evidence>
<dbReference type="Pfam" id="PF09827">
    <property type="entry name" value="CRISPR_Cas2"/>
    <property type="match status" value="1"/>
</dbReference>
<keyword evidence="2 8" id="KW-0540">Nuclease</keyword>
<dbReference type="SUPFAM" id="SSF143430">
    <property type="entry name" value="TTP0101/SSO1404-like"/>
    <property type="match status" value="1"/>
</dbReference>
<name>A0A0U2TSW4_9EURY</name>
<evidence type="ECO:0000256" key="7">
    <source>
        <dbReference type="ARBA" id="ARBA00023118"/>
    </source>
</evidence>
<evidence type="ECO:0000256" key="4">
    <source>
        <dbReference type="ARBA" id="ARBA00022759"/>
    </source>
</evidence>
<dbReference type="PANTHER" id="PTHR34405:SF3">
    <property type="entry name" value="CRISPR-ASSOCIATED ENDORIBONUCLEASE CAS2 3"/>
    <property type="match status" value="1"/>
</dbReference>
<keyword evidence="5 8" id="KW-0378">Hydrolase</keyword>
<evidence type="ECO:0000256" key="5">
    <source>
        <dbReference type="ARBA" id="ARBA00022801"/>
    </source>
</evidence>
<comment type="cofactor">
    <cofactor evidence="1 8">
        <name>Mg(2+)</name>
        <dbReference type="ChEBI" id="CHEBI:18420"/>
    </cofactor>
</comment>
<dbReference type="PANTHER" id="PTHR34405">
    <property type="entry name" value="CRISPR-ASSOCIATED ENDORIBONUCLEASE CAS2"/>
    <property type="match status" value="1"/>
</dbReference>
<dbReference type="GO" id="GO:0004521">
    <property type="term" value="F:RNA endonuclease activity"/>
    <property type="evidence" value="ECO:0007669"/>
    <property type="project" value="InterPro"/>
</dbReference>
<dbReference type="HAMAP" id="MF_01471">
    <property type="entry name" value="Cas2"/>
    <property type="match status" value="1"/>
</dbReference>